<sequence>MKKLLLAALLSLTLIGCESTTATIERSQYGDNWPFTVEAGVLSCTEREEVVFASGRTIYALNGAAINSGKYVKIEEIWADNPAIPGTKKSIRDILNKGLELCK</sequence>
<feature type="chain" id="PRO_5046908807" evidence="1">
    <location>
        <begin position="23"/>
        <end position="103"/>
    </location>
</feature>
<proteinExistence type="predicted"/>
<keyword evidence="3" id="KW-1185">Reference proteome</keyword>
<organism evidence="2 3">
    <name type="scientific">Floridaenema evergladense BLCC-F167</name>
    <dbReference type="NCBI Taxonomy" id="3153639"/>
    <lineage>
        <taxon>Bacteria</taxon>
        <taxon>Bacillati</taxon>
        <taxon>Cyanobacteriota</taxon>
        <taxon>Cyanophyceae</taxon>
        <taxon>Oscillatoriophycideae</taxon>
        <taxon>Aerosakkonematales</taxon>
        <taxon>Aerosakkonemataceae</taxon>
        <taxon>Floridanema</taxon>
        <taxon>Floridanema evergladense</taxon>
    </lineage>
</organism>
<reference evidence="2 3" key="1">
    <citation type="submission" date="2024-09" db="EMBL/GenBank/DDBJ databases">
        <title>Floridaenema gen nov. (Aerosakkonemataceae, Aerosakkonematales ord. nov., Cyanobacteria) from benthic tropical and subtropical fresh waters, with the description of four new species.</title>
        <authorList>
            <person name="Moretto J.A."/>
            <person name="Berthold D.E."/>
            <person name="Lefler F.W."/>
            <person name="Huang I.-S."/>
            <person name="Laughinghouse H. IV."/>
        </authorList>
    </citation>
    <scope>NUCLEOTIDE SEQUENCE [LARGE SCALE GENOMIC DNA]</scope>
    <source>
        <strain evidence="2 3">BLCC-F167</strain>
    </source>
</reference>
<dbReference type="Pfam" id="PF10709">
    <property type="entry name" value="DUF2511"/>
    <property type="match status" value="1"/>
</dbReference>
<evidence type="ECO:0000313" key="3">
    <source>
        <dbReference type="Proteomes" id="UP001576780"/>
    </source>
</evidence>
<accession>A0ABV4WDW8</accession>
<dbReference type="Proteomes" id="UP001576780">
    <property type="component" value="Unassembled WGS sequence"/>
</dbReference>
<dbReference type="RefSeq" id="WP_413275456.1">
    <property type="nucleotide sequence ID" value="NZ_JBHFNT010000004.1"/>
</dbReference>
<dbReference type="EMBL" id="JBHFNT010000004">
    <property type="protein sequence ID" value="MFB2832981.1"/>
    <property type="molecule type" value="Genomic_DNA"/>
</dbReference>
<name>A0ABV4WDW8_9CYAN</name>
<feature type="signal peptide" evidence="1">
    <location>
        <begin position="1"/>
        <end position="22"/>
    </location>
</feature>
<keyword evidence="1" id="KW-0732">Signal</keyword>
<comment type="caution">
    <text evidence="2">The sequence shown here is derived from an EMBL/GenBank/DDBJ whole genome shotgun (WGS) entry which is preliminary data.</text>
</comment>
<evidence type="ECO:0000313" key="2">
    <source>
        <dbReference type="EMBL" id="MFB2832981.1"/>
    </source>
</evidence>
<dbReference type="InterPro" id="IPR019648">
    <property type="entry name" value="YebY"/>
</dbReference>
<evidence type="ECO:0000256" key="1">
    <source>
        <dbReference type="SAM" id="SignalP"/>
    </source>
</evidence>
<dbReference type="PROSITE" id="PS51257">
    <property type="entry name" value="PROKAR_LIPOPROTEIN"/>
    <property type="match status" value="1"/>
</dbReference>
<protein>
    <submittedName>
        <fullName evidence="2">DUF2511 domain-containing protein</fullName>
    </submittedName>
</protein>
<gene>
    <name evidence="2" type="ORF">ACE1CA_00450</name>
</gene>